<keyword evidence="4" id="KW-0597">Phosphoprotein</keyword>
<evidence type="ECO:0000256" key="14">
    <source>
        <dbReference type="ARBA" id="ARBA00076162"/>
    </source>
</evidence>
<evidence type="ECO:0000256" key="16">
    <source>
        <dbReference type="ARBA" id="ARBA00083001"/>
    </source>
</evidence>
<dbReference type="GO" id="GO:0006865">
    <property type="term" value="P:amino acid transport"/>
    <property type="evidence" value="ECO:0000318"/>
    <property type="project" value="GO_Central"/>
</dbReference>
<accession>H9GMF3</accession>
<evidence type="ECO:0000256" key="5">
    <source>
        <dbReference type="ARBA" id="ARBA00022692"/>
    </source>
</evidence>
<organism evidence="19 20">
    <name type="scientific">Anolis carolinensis</name>
    <name type="common">Green anole</name>
    <name type="synonym">American chameleon</name>
    <dbReference type="NCBI Taxonomy" id="28377"/>
    <lineage>
        <taxon>Eukaryota</taxon>
        <taxon>Metazoa</taxon>
        <taxon>Chordata</taxon>
        <taxon>Craniata</taxon>
        <taxon>Vertebrata</taxon>
        <taxon>Euteleostomi</taxon>
        <taxon>Lepidosauria</taxon>
        <taxon>Squamata</taxon>
        <taxon>Bifurcata</taxon>
        <taxon>Unidentata</taxon>
        <taxon>Episquamata</taxon>
        <taxon>Toxicofera</taxon>
        <taxon>Iguania</taxon>
        <taxon>Dactyloidae</taxon>
        <taxon>Anolis</taxon>
    </lineage>
</organism>
<evidence type="ECO:0000313" key="20">
    <source>
        <dbReference type="Proteomes" id="UP000001646"/>
    </source>
</evidence>
<keyword evidence="20" id="KW-1185">Reference proteome</keyword>
<dbReference type="RefSeq" id="XP_008113929.1">
    <property type="nucleotide sequence ID" value="XM_008115722.3"/>
</dbReference>
<dbReference type="CDD" id="cd11359">
    <property type="entry name" value="AmyAc_SLC3A1"/>
    <property type="match status" value="1"/>
</dbReference>
<dbReference type="GO" id="GO:0015813">
    <property type="term" value="P:L-glutamate transmembrane transport"/>
    <property type="evidence" value="ECO:0007669"/>
    <property type="project" value="Ensembl"/>
</dbReference>
<keyword evidence="11" id="KW-0325">Glycoprotein</keyword>
<keyword evidence="5 17" id="KW-0812">Transmembrane</keyword>
<feature type="transmembrane region" description="Helical" evidence="17">
    <location>
        <begin position="89"/>
        <end position="111"/>
    </location>
</feature>
<dbReference type="GO" id="GO:0046982">
    <property type="term" value="F:protein heterodimerization activity"/>
    <property type="evidence" value="ECO:0007669"/>
    <property type="project" value="Ensembl"/>
</dbReference>
<evidence type="ECO:0000256" key="10">
    <source>
        <dbReference type="ARBA" id="ARBA00023157"/>
    </source>
</evidence>
<evidence type="ECO:0000256" key="17">
    <source>
        <dbReference type="SAM" id="Phobius"/>
    </source>
</evidence>
<evidence type="ECO:0000256" key="12">
    <source>
        <dbReference type="ARBA" id="ARBA00062813"/>
    </source>
</evidence>
<evidence type="ECO:0000256" key="8">
    <source>
        <dbReference type="ARBA" id="ARBA00022989"/>
    </source>
</evidence>
<keyword evidence="2" id="KW-0813">Transport</keyword>
<proteinExistence type="predicted"/>
<protein>
    <recommendedName>
        <fullName evidence="13">Amino acid transporter heavy chain SLC3A1</fullName>
    </recommendedName>
    <alternativeName>
        <fullName evidence="16">Neutral and basic amino acid transport protein</fullName>
    </alternativeName>
    <alternativeName>
        <fullName evidence="15">Solute carrier family 3 member 1</fullName>
    </alternativeName>
    <alternativeName>
        <fullName evidence="14">b(0,+)-type amino acid transporter-related heavy chain</fullName>
    </alternativeName>
</protein>
<dbReference type="HOGENOM" id="CLU_006462_8_0_1"/>
<dbReference type="GeneID" id="100554178"/>
<dbReference type="Gene3D" id="3.20.20.80">
    <property type="entry name" value="Glycosidases"/>
    <property type="match status" value="1"/>
</dbReference>
<dbReference type="InParanoid" id="H9GMF3"/>
<dbReference type="GO" id="GO:0015810">
    <property type="term" value="P:aspartate transmembrane transport"/>
    <property type="evidence" value="ECO:0007669"/>
    <property type="project" value="Ensembl"/>
</dbReference>
<dbReference type="Gene3D" id="3.90.400.10">
    <property type="entry name" value="Oligo-1,6-glucosidase, Domain 2"/>
    <property type="match status" value="1"/>
</dbReference>
<dbReference type="OrthoDB" id="1740265at2759"/>
<dbReference type="Proteomes" id="UP000001646">
    <property type="component" value="Unplaced"/>
</dbReference>
<reference evidence="19" key="1">
    <citation type="submission" date="2009-12" db="EMBL/GenBank/DDBJ databases">
        <title>The Genome Sequence of Anolis carolinensis (Green Anole Lizard).</title>
        <authorList>
            <consortium name="The Genome Sequencing Platform"/>
            <person name="Di Palma F."/>
            <person name="Alfoldi J."/>
            <person name="Heiman D."/>
            <person name="Young S."/>
            <person name="Grabherr M."/>
            <person name="Johnson J."/>
            <person name="Lander E.S."/>
            <person name="Lindblad-Toh K."/>
        </authorList>
    </citation>
    <scope>NUCLEOTIDE SEQUENCE [LARGE SCALE GENOMIC DNA]</scope>
    <source>
        <strain evidence="19">JBL SC #1</strain>
    </source>
</reference>
<dbReference type="InterPro" id="IPR045857">
    <property type="entry name" value="O16G_dom_2"/>
</dbReference>
<name>H9GMF3_ANOCA</name>
<keyword evidence="6" id="KW-0735">Signal-anchor</keyword>
<dbReference type="PANTHER" id="PTHR10357">
    <property type="entry name" value="ALPHA-AMYLASE FAMILY MEMBER"/>
    <property type="match status" value="1"/>
</dbReference>
<keyword evidence="3" id="KW-1003">Cell membrane</keyword>
<reference evidence="19" key="2">
    <citation type="submission" date="2025-08" db="UniProtKB">
        <authorList>
            <consortium name="Ensembl"/>
        </authorList>
    </citation>
    <scope>IDENTIFICATION</scope>
</reference>
<sequence length="680" mass="78027">MVDQESKRISLEMNKKEGVENNGFIQSDEMEVEEMEAGANSLEASPKQCAVGVSLGTMQELTLRPYAGMPKEVLLQFSTQARYRVTREILFWLIIAASLVLVAATIAIIVMSPKCLGWWQAGPIYQIYPRSFKDTNKDGNGDLKGIQEKLPYVEDLNIKTIWITSFYKSALQDFGYGIEDFEDIDPLFGTMKDFEDLVAAIHDKGLKVIMDLIPNHTSDKHKWFQLSRNRTGKYTDYYIWHDCMSVDGQVIPPNNWVSIPGNSSWQYDDVRKQCYFHQFGKEQPDLNFRNPDVQDEIHNVIRFWLSKGIDGFSIRTVKLLLEATHLRDEPQVNKSQNPDSITTYSELYHDYTTTQVGMHDIVRSFRHTMDKFSSEPGRYRFMGTEANDGENIEKTMMYYGTPFIQEADFPFNLHFMNMQQVSGNAVFETVALWMKNMPTGKWPNWAVGDLKSARISSRVGKEYINVINMLLLTLPGTPTTYYGEEIGMEDITSEAASFPEKSPMQWDDGDHAGFTEGNSTWLPVNPDYPNMNVLVQQSQPNSTLNLYRELNSLRNNELPIQRGWMCYIWNDSDVFVYVREMDGLDQVFMMVLNFGQETTTDLQALVPELPSDVIVKLSTNPNKKGEGVKTKSIKTEKGEGLILEYRTNKPIHNMKTFEEKCFIAEKACYSSAFNLLYMYC</sequence>
<evidence type="ECO:0000256" key="7">
    <source>
        <dbReference type="ARBA" id="ARBA00022970"/>
    </source>
</evidence>
<evidence type="ECO:0000313" key="19">
    <source>
        <dbReference type="Ensembl" id="ENSACAP00000015259.3"/>
    </source>
</evidence>
<dbReference type="InterPro" id="IPR013780">
    <property type="entry name" value="Glyco_hydro_b"/>
</dbReference>
<dbReference type="AlphaFoldDB" id="H9GMF3"/>
<dbReference type="CTD" id="6519"/>
<dbReference type="STRING" id="28377.ENSACAP00000015259"/>
<dbReference type="Ensembl" id="ENSACAT00000015568.4">
    <property type="protein sequence ID" value="ENSACAP00000015259.3"/>
    <property type="gene ID" value="ENSACAG00000015526.4"/>
</dbReference>
<reference evidence="19" key="3">
    <citation type="submission" date="2025-09" db="UniProtKB">
        <authorList>
            <consortium name="Ensembl"/>
        </authorList>
    </citation>
    <scope>IDENTIFICATION</scope>
</reference>
<dbReference type="GeneTree" id="ENSGT00940000158103"/>
<gene>
    <name evidence="19" type="primary">SLC3A1</name>
</gene>
<comment type="subcellular location">
    <subcellularLocation>
        <location evidence="1">Apical cell membrane</location>
        <topology evidence="1">Single-pass type II membrane protein</topology>
    </subcellularLocation>
</comment>
<dbReference type="GO" id="GO:0031526">
    <property type="term" value="C:brush border membrane"/>
    <property type="evidence" value="ECO:0007669"/>
    <property type="project" value="Ensembl"/>
</dbReference>
<dbReference type="GO" id="GO:0015811">
    <property type="term" value="P:L-cystine transport"/>
    <property type="evidence" value="ECO:0007669"/>
    <property type="project" value="Ensembl"/>
</dbReference>
<dbReference type="SMART" id="SM00642">
    <property type="entry name" value="Aamy"/>
    <property type="match status" value="1"/>
</dbReference>
<evidence type="ECO:0000256" key="13">
    <source>
        <dbReference type="ARBA" id="ARBA00068638"/>
    </source>
</evidence>
<dbReference type="GO" id="GO:0005975">
    <property type="term" value="P:carbohydrate metabolic process"/>
    <property type="evidence" value="ECO:0007669"/>
    <property type="project" value="InterPro"/>
</dbReference>
<evidence type="ECO:0000256" key="2">
    <source>
        <dbReference type="ARBA" id="ARBA00022448"/>
    </source>
</evidence>
<evidence type="ECO:0000256" key="9">
    <source>
        <dbReference type="ARBA" id="ARBA00023136"/>
    </source>
</evidence>
<dbReference type="Pfam" id="PF00128">
    <property type="entry name" value="Alpha-amylase"/>
    <property type="match status" value="1"/>
</dbReference>
<dbReference type="Bgee" id="ENSACAG00000015526">
    <property type="expression patterns" value="Expressed in lung and 5 other cell types or tissues"/>
</dbReference>
<dbReference type="GO" id="GO:0010467">
    <property type="term" value="P:gene expression"/>
    <property type="evidence" value="ECO:0007669"/>
    <property type="project" value="Ensembl"/>
</dbReference>
<evidence type="ECO:0000256" key="11">
    <source>
        <dbReference type="ARBA" id="ARBA00023180"/>
    </source>
</evidence>
<dbReference type="FunFam" id="2.60.40.1180:FF:000026">
    <property type="entry name" value="Solute carrier family 3 (amino acid transporter heavy chain), member 1"/>
    <property type="match status" value="1"/>
</dbReference>
<evidence type="ECO:0000256" key="1">
    <source>
        <dbReference type="ARBA" id="ARBA00004655"/>
    </source>
</evidence>
<keyword evidence="7" id="KW-0029">Amino-acid transport</keyword>
<keyword evidence="9 17" id="KW-0472">Membrane</keyword>
<evidence type="ECO:0000259" key="18">
    <source>
        <dbReference type="SMART" id="SM00642"/>
    </source>
</evidence>
<dbReference type="FunFam" id="3.90.400.10:FF:000001">
    <property type="entry name" value="Maltase A3, isoform A"/>
    <property type="match status" value="1"/>
</dbReference>
<keyword evidence="8 17" id="KW-1133">Transmembrane helix</keyword>
<dbReference type="eggNOG" id="KOG0471">
    <property type="taxonomic scope" value="Eukaryota"/>
</dbReference>
<evidence type="ECO:0000256" key="3">
    <source>
        <dbReference type="ARBA" id="ARBA00022475"/>
    </source>
</evidence>
<feature type="domain" description="Glycosyl hydrolase family 13 catalytic" evidence="18">
    <location>
        <begin position="126"/>
        <end position="554"/>
    </location>
</feature>
<dbReference type="KEGG" id="acs:100554178"/>
<comment type="subunit">
    <text evidence="12">Disulfide-linked heterodimer composed of the catalytic light subunit SLC7A9 and the heavy subunit SLC3A1. The heterodimer is the minimal functional unit. Assembles in non-covalently linked heterotetramers (dimers of heterodimers) and higher order oligomers; the oligomerization is mediated by SLC3A1 likely to prevent degradation in the endoplasmic reticulum and facilitate heteromer trafficking to the plasma membrane. Disulfide-linked heterodimer composed of the catalytic light subunit SLC7A13 and the heavy subunit SLC3A1.</text>
</comment>
<keyword evidence="10" id="KW-1015">Disulfide bond</keyword>
<dbReference type="PANTHER" id="PTHR10357:SF179">
    <property type="entry name" value="NEUTRAL AND BASIC AMINO ACID TRANSPORT PROTEIN RBAT"/>
    <property type="match status" value="1"/>
</dbReference>
<dbReference type="InterPro" id="IPR006047">
    <property type="entry name" value="GH13_cat_dom"/>
</dbReference>
<dbReference type="InterPro" id="IPR017853">
    <property type="entry name" value="GH"/>
</dbReference>
<evidence type="ECO:0000256" key="15">
    <source>
        <dbReference type="ARBA" id="ARBA00080119"/>
    </source>
</evidence>
<dbReference type="Gene3D" id="2.60.40.1180">
    <property type="entry name" value="Golgi alpha-mannosidase II"/>
    <property type="match status" value="1"/>
</dbReference>
<evidence type="ECO:0000256" key="4">
    <source>
        <dbReference type="ARBA" id="ARBA00022553"/>
    </source>
</evidence>
<dbReference type="SUPFAM" id="SSF51445">
    <property type="entry name" value="(Trans)glycosidases"/>
    <property type="match status" value="1"/>
</dbReference>
<evidence type="ECO:0000256" key="6">
    <source>
        <dbReference type="ARBA" id="ARBA00022968"/>
    </source>
</evidence>